<dbReference type="GO" id="GO:0030126">
    <property type="term" value="C:COPI vesicle coat"/>
    <property type="evidence" value="ECO:0007669"/>
    <property type="project" value="InterPro"/>
</dbReference>
<feature type="region of interest" description="Disordered" evidence="14">
    <location>
        <begin position="1"/>
        <end position="26"/>
    </location>
</feature>
<comment type="subcellular location">
    <subcellularLocation>
        <location evidence="13">Cytoplasm</location>
    </subcellularLocation>
    <subcellularLocation>
        <location evidence="1 13">Golgi apparatus membrane</location>
        <topology evidence="1 13">Peripheral membrane protein</topology>
        <orientation evidence="1 13">Cytoplasmic side</orientation>
    </subcellularLocation>
    <subcellularLocation>
        <location evidence="13">Cytoplasmic vesicle</location>
        <location evidence="13">COPI-coated vesicle membrane</location>
        <topology evidence="13">Peripheral membrane protein</topology>
        <orientation evidence="13">Cytoplasmic side</orientation>
    </subcellularLocation>
</comment>
<keyword evidence="10 13" id="KW-0472">Membrane</keyword>
<keyword evidence="18" id="KW-1185">Reference proteome</keyword>
<dbReference type="InterPro" id="IPR016024">
    <property type="entry name" value="ARM-type_fold"/>
</dbReference>
<dbReference type="InterPro" id="IPR013040">
    <property type="entry name" value="Coatomer_gsu_app_Ig-like_dom"/>
</dbReference>
<evidence type="ECO:0000256" key="1">
    <source>
        <dbReference type="ARBA" id="ARBA00004255"/>
    </source>
</evidence>
<dbReference type="Gene3D" id="3.30.310.10">
    <property type="entry name" value="TATA-Binding Protein"/>
    <property type="match status" value="1"/>
</dbReference>
<evidence type="ECO:0000313" key="19">
    <source>
        <dbReference type="RefSeq" id="XP_003743702.1"/>
    </source>
</evidence>
<evidence type="ECO:0000256" key="3">
    <source>
        <dbReference type="ARBA" id="ARBA00011775"/>
    </source>
</evidence>
<dbReference type="SUPFAM" id="SSF49348">
    <property type="entry name" value="Clathrin adaptor appendage domain"/>
    <property type="match status" value="1"/>
</dbReference>
<dbReference type="InterPro" id="IPR032154">
    <property type="entry name" value="Coatomer_g_Cpla"/>
</dbReference>
<dbReference type="Gene3D" id="1.25.10.10">
    <property type="entry name" value="Leucine-rich Repeat Variant"/>
    <property type="match status" value="2"/>
</dbReference>
<keyword evidence="4 13" id="KW-0813">Transport</keyword>
<comment type="similarity">
    <text evidence="2 13">Belongs to the COPG family.</text>
</comment>
<dbReference type="Pfam" id="PF08752">
    <property type="entry name" value="COP-gamma_platf"/>
    <property type="match status" value="1"/>
</dbReference>
<dbReference type="FunFam" id="1.25.10.10:FF:000382">
    <property type="entry name" value="Coatomer subunit gamma"/>
    <property type="match status" value="1"/>
</dbReference>
<dbReference type="GO" id="GO:0005198">
    <property type="term" value="F:structural molecule activity"/>
    <property type="evidence" value="ECO:0007669"/>
    <property type="project" value="InterPro"/>
</dbReference>
<evidence type="ECO:0000259" key="17">
    <source>
        <dbReference type="Pfam" id="PF16381"/>
    </source>
</evidence>
<evidence type="ECO:0000259" key="15">
    <source>
        <dbReference type="Pfam" id="PF01602"/>
    </source>
</evidence>
<dbReference type="PANTHER" id="PTHR10261:SF0">
    <property type="entry name" value="COATOMER SUBUNIT GAMMA-2"/>
    <property type="match status" value="1"/>
</dbReference>
<evidence type="ECO:0000259" key="16">
    <source>
        <dbReference type="Pfam" id="PF08752"/>
    </source>
</evidence>
<feature type="domain" description="Coatomer subunit gamma C-terminal" evidence="17">
    <location>
        <begin position="754"/>
        <end position="869"/>
    </location>
</feature>
<keyword evidence="9 13" id="KW-0333">Golgi apparatus</keyword>
<proteinExistence type="inferred from homology"/>
<feature type="compositionally biased region" description="Basic and acidic residues" evidence="14">
    <location>
        <begin position="1"/>
        <end position="10"/>
    </location>
</feature>
<evidence type="ECO:0000256" key="9">
    <source>
        <dbReference type="ARBA" id="ARBA00023034"/>
    </source>
</evidence>
<dbReference type="GO" id="GO:0006891">
    <property type="term" value="P:intra-Golgi vesicle-mediated transport"/>
    <property type="evidence" value="ECO:0007669"/>
    <property type="project" value="TreeGrafter"/>
</dbReference>
<dbReference type="FunFam" id="1.25.10.10:FF:000071">
    <property type="entry name" value="Coatomer subunit gamma"/>
    <property type="match status" value="1"/>
</dbReference>
<dbReference type="PIRSF" id="PIRSF037093">
    <property type="entry name" value="Coatomer_gamma_subunit"/>
    <property type="match status" value="1"/>
</dbReference>
<dbReference type="InterPro" id="IPR013041">
    <property type="entry name" value="Clathrin_app_Ig-like_sf"/>
</dbReference>
<dbReference type="GeneID" id="100899612"/>
<dbReference type="InterPro" id="IPR002553">
    <property type="entry name" value="Clathrin/coatomer_adapt-like_N"/>
</dbReference>
<feature type="compositionally biased region" description="Polar residues" evidence="14">
    <location>
        <begin position="15"/>
        <end position="26"/>
    </location>
</feature>
<evidence type="ECO:0000256" key="5">
    <source>
        <dbReference type="ARBA" id="ARBA00022490"/>
    </source>
</evidence>
<dbReference type="KEGG" id="goe:100899612"/>
<dbReference type="SUPFAM" id="SSF48371">
    <property type="entry name" value="ARM repeat"/>
    <property type="match status" value="1"/>
</dbReference>
<dbReference type="InterPro" id="IPR011989">
    <property type="entry name" value="ARM-like"/>
</dbReference>
<evidence type="ECO:0000256" key="8">
    <source>
        <dbReference type="ARBA" id="ARBA00022927"/>
    </source>
</evidence>
<dbReference type="GO" id="GO:0000139">
    <property type="term" value="C:Golgi membrane"/>
    <property type="evidence" value="ECO:0007669"/>
    <property type="project" value="UniProtKB-SubCell"/>
</dbReference>
<protein>
    <recommendedName>
        <fullName evidence="13">Coatomer subunit gamma</fullName>
    </recommendedName>
</protein>
<comment type="subunit">
    <text evidence="3">Oligomeric complex that consists of at least the alpha, beta, beta', gamma, delta, epsilon and zeta subunits.</text>
</comment>
<comment type="function">
    <text evidence="12 13">The coatomer is a cytosolic protein complex that binds to dilysine motifs and reversibly associates with Golgi non-clathrin-coated vesicles, which further mediate biosynthetic protein transport from the ER, via the Golgi up to the trans Golgi network. Coatomer complex is required for budding from Golgi membranes, and is essential for the retrograde Golgi-to-ER transport of dilysine-tagged proteins.</text>
</comment>
<dbReference type="Pfam" id="PF01602">
    <property type="entry name" value="Adaptin_N"/>
    <property type="match status" value="1"/>
</dbReference>
<dbReference type="InterPro" id="IPR012295">
    <property type="entry name" value="TBP_dom_sf"/>
</dbReference>
<feature type="domain" description="Clathrin/coatomer adaptor adaptin-like N-terminal" evidence="15">
    <location>
        <begin position="24"/>
        <end position="540"/>
    </location>
</feature>
<dbReference type="GO" id="GO:0009306">
    <property type="term" value="P:protein secretion"/>
    <property type="evidence" value="ECO:0007669"/>
    <property type="project" value="TreeGrafter"/>
</dbReference>
<evidence type="ECO:0000256" key="14">
    <source>
        <dbReference type="SAM" id="MobiDB-lite"/>
    </source>
</evidence>
<gene>
    <name evidence="19" type="primary">LOC100899612</name>
</gene>
<sequence>MYARKDRKDDDDSAQGGNKWSGERSSVLQEARVFNKSPLDPKKCSQVLTKLLYLLNQGEKLSAAEATDTFFAMTRLFQSSDVMLRRLVYLGIKELASTANDVIIVTSSLTKDMTGKEQLYRAPAIRALCKIADAGTLQAVERYMKQAIVDKNGSVASGALVSCLHLLNQGCADIVRRWPNEVQEALNSDDAMVQYHALGLLYQIRMNDKLAVSKLISKYTKYNVKSPYALCLLIKLTCKMIEDEGYGTDCPMFNFVESCLRHKNEMVVYEAAHCIVNMKSTGPSEAGRAVAVLQLFLSSPKAMLRFAAVRTLNRVACNHPKIVMSCNIDLEQLISGTNRSIATLAITTLLKTASNESSVERLMKQIESFMTEISDEFKVVVVESIQSLCEKFPNKQGTMMGFLAKMLREDGGFEYKKAIVDTIIDIIHSNEDKMEIGLGHLCEFIEDCEHTSLAVKILSLLATKGPKTKNPSKYVRFIYNRLILENAQVRAASVSALAQIGSECPNLTNNVIVLLERSLMDEDDEVRDRAAYYLKILQKGNTDLFTQLTLSIHGLESALCEYLKSDMSVPFDASQITYEPPVKQAKPAAPLAVPEKKISPGKNVYQEEVLEVPEFAQLGNVFRTMPPIELTEPETEYVVKVVKHIFGEHVVLQFNCTNTVNDQLLENVSVEPVAMNGGWKAVHTIPIKKLGYQETASCFVCFQQPDLLDGAYNSGFTNTLKFTVKDCDPTTGEPDDNDGYPDEYVLEVFEVSLSDFIQKVANVDFVNSWEELGPENELEDTFVLSAYSSLQQAIEKIQDFLGMHACERSDQVPEGKQTHVLILAGTFVNGGRILVRARLAHDPTMTQGVTMNMTVRSNDESLPELILTSLA</sequence>
<dbReference type="AlphaFoldDB" id="A0AAJ6QTQ8"/>
<dbReference type="RefSeq" id="XP_003743702.1">
    <property type="nucleotide sequence ID" value="XM_003743654.2"/>
</dbReference>
<dbReference type="GO" id="GO:0006886">
    <property type="term" value="P:intracellular protein transport"/>
    <property type="evidence" value="ECO:0007669"/>
    <property type="project" value="InterPro"/>
</dbReference>
<dbReference type="FunFam" id="2.60.40.1480:FF:000001">
    <property type="entry name" value="Coatomer subunit gamma"/>
    <property type="match status" value="1"/>
</dbReference>
<dbReference type="Proteomes" id="UP000694867">
    <property type="component" value="Unplaced"/>
</dbReference>
<keyword evidence="8 13" id="KW-0653">Protein transport</keyword>
<dbReference type="Gene3D" id="2.60.40.1480">
    <property type="entry name" value="Coatomer, gamma subunit, appendage domain"/>
    <property type="match status" value="1"/>
</dbReference>
<dbReference type="GO" id="GO:0006888">
    <property type="term" value="P:endoplasmic reticulum to Golgi vesicle-mediated transport"/>
    <property type="evidence" value="ECO:0007669"/>
    <property type="project" value="TreeGrafter"/>
</dbReference>
<dbReference type="FunFam" id="3.30.310.10:FF:000011">
    <property type="entry name" value="Coatomer subunit gamma"/>
    <property type="match status" value="1"/>
</dbReference>
<keyword evidence="11 13" id="KW-0968">Cytoplasmic vesicle</keyword>
<evidence type="ECO:0000256" key="12">
    <source>
        <dbReference type="ARBA" id="ARBA00025536"/>
    </source>
</evidence>
<keyword evidence="5 13" id="KW-0963">Cytoplasm</keyword>
<keyword evidence="6" id="KW-0677">Repeat</keyword>
<dbReference type="InterPro" id="IPR017106">
    <property type="entry name" value="Coatomer_gsu"/>
</dbReference>
<dbReference type="PANTHER" id="PTHR10261">
    <property type="entry name" value="COATOMER SUBUNIT GAMMA"/>
    <property type="match status" value="1"/>
</dbReference>
<dbReference type="InterPro" id="IPR009028">
    <property type="entry name" value="Coatomer/calthrin_app_sub_C"/>
</dbReference>
<evidence type="ECO:0000256" key="7">
    <source>
        <dbReference type="ARBA" id="ARBA00022892"/>
    </source>
</evidence>
<dbReference type="Pfam" id="PF16381">
    <property type="entry name" value="Coatomer_g_Cpla"/>
    <property type="match status" value="1"/>
</dbReference>
<evidence type="ECO:0000256" key="10">
    <source>
        <dbReference type="ARBA" id="ARBA00023136"/>
    </source>
</evidence>
<keyword evidence="7 13" id="KW-0931">ER-Golgi transport</keyword>
<dbReference type="SUPFAM" id="SSF55711">
    <property type="entry name" value="Subdomain of clathrin and coatomer appendage domain"/>
    <property type="match status" value="1"/>
</dbReference>
<evidence type="ECO:0000256" key="11">
    <source>
        <dbReference type="ARBA" id="ARBA00023329"/>
    </source>
</evidence>
<evidence type="ECO:0000256" key="4">
    <source>
        <dbReference type="ARBA" id="ARBA00022448"/>
    </source>
</evidence>
<reference evidence="19" key="1">
    <citation type="submission" date="2025-08" db="UniProtKB">
        <authorList>
            <consortium name="RefSeq"/>
        </authorList>
    </citation>
    <scope>IDENTIFICATION</scope>
</reference>
<name>A0AAJ6QTQ8_9ACAR</name>
<dbReference type="GO" id="GO:0005783">
    <property type="term" value="C:endoplasmic reticulum"/>
    <property type="evidence" value="ECO:0007669"/>
    <property type="project" value="TreeGrafter"/>
</dbReference>
<accession>A0AAJ6QTQ8</accession>
<evidence type="ECO:0000313" key="18">
    <source>
        <dbReference type="Proteomes" id="UP000694867"/>
    </source>
</evidence>
<feature type="domain" description="Coatomer gamma subunit appendage Ig-like subdomain" evidence="16">
    <location>
        <begin position="605"/>
        <end position="752"/>
    </location>
</feature>
<evidence type="ECO:0000256" key="13">
    <source>
        <dbReference type="PIRNR" id="PIRNR037093"/>
    </source>
</evidence>
<dbReference type="CTD" id="43717"/>
<evidence type="ECO:0000256" key="2">
    <source>
        <dbReference type="ARBA" id="ARBA00010720"/>
    </source>
</evidence>
<dbReference type="InterPro" id="IPR037067">
    <property type="entry name" value="Coatomer_gsu_app_sf"/>
</dbReference>
<dbReference type="GO" id="GO:0005793">
    <property type="term" value="C:endoplasmic reticulum-Golgi intermediate compartment"/>
    <property type="evidence" value="ECO:0007669"/>
    <property type="project" value="TreeGrafter"/>
</dbReference>
<evidence type="ECO:0000256" key="6">
    <source>
        <dbReference type="ARBA" id="ARBA00022737"/>
    </source>
</evidence>
<dbReference type="GO" id="GO:0072384">
    <property type="term" value="P:organelle transport along microtubule"/>
    <property type="evidence" value="ECO:0007669"/>
    <property type="project" value="TreeGrafter"/>
</dbReference>
<organism evidence="18 19">
    <name type="scientific">Galendromus occidentalis</name>
    <name type="common">western predatory mite</name>
    <dbReference type="NCBI Taxonomy" id="34638"/>
    <lineage>
        <taxon>Eukaryota</taxon>
        <taxon>Metazoa</taxon>
        <taxon>Ecdysozoa</taxon>
        <taxon>Arthropoda</taxon>
        <taxon>Chelicerata</taxon>
        <taxon>Arachnida</taxon>
        <taxon>Acari</taxon>
        <taxon>Parasitiformes</taxon>
        <taxon>Mesostigmata</taxon>
        <taxon>Gamasina</taxon>
        <taxon>Phytoseioidea</taxon>
        <taxon>Phytoseiidae</taxon>
        <taxon>Typhlodrominae</taxon>
        <taxon>Galendromus</taxon>
    </lineage>
</organism>